<evidence type="ECO:0000256" key="1">
    <source>
        <dbReference type="ARBA" id="ARBA00005695"/>
    </source>
</evidence>
<dbReference type="InterPro" id="IPR039424">
    <property type="entry name" value="SBP_5"/>
</dbReference>
<dbReference type="SUPFAM" id="SSF53850">
    <property type="entry name" value="Periplasmic binding protein-like II"/>
    <property type="match status" value="1"/>
</dbReference>
<dbReference type="InterPro" id="IPR000914">
    <property type="entry name" value="SBP_5_dom"/>
</dbReference>
<feature type="chain" id="PRO_5047037194" evidence="3">
    <location>
        <begin position="28"/>
        <end position="532"/>
    </location>
</feature>
<sequence>MKHPFTSRTRSLLAAAALLAIGLASHAAPPDHSGSLTLLLPTEPTALVTVSNVATPILSVSAKVTEGLLKYDHGVNPQPQLATQWSISPDGLTYSFTLREGVKWHDGREFSSADVAFSIDLLRKIHPRGRNTFANVSAIETPDRHTAVIRLSKPAPYLIRALVATETPIVPRHLYDGTQAQSNPHNNAPVGTGPFKFKEWVRGSHIVYERNADYWDKPKPYVDQLIVRFVGDPAAAAVAFETGTADLGYRTPVPLADLERLKKLPTLRFETKGNSYSHNVTRLEFNLDNEYFKNAKVRQAVAHALDRNVIVKVVNYGYGKVSHSPIAPGLTAYHDPAPSPYAYDLKKANALLDEAGYPRKAGGVRFALPLDFNPISAEGTRLPDYIRTALARIGIAVTVRAQDPSAFIKRIYTDRDFAFTTNGASNLFDPTVGVQRLYWSKNFIKGVPFSNGTHYSSPVVDKLLEDAAVENDAAKRKKLFKDFQDTVARDVPDLNLYQPEFITIANQRVHDHSLTADGVESNLADVWVDARK</sequence>
<feature type="domain" description="Solute-binding protein family 5" evidence="4">
    <location>
        <begin position="77"/>
        <end position="440"/>
    </location>
</feature>
<evidence type="ECO:0000313" key="5">
    <source>
        <dbReference type="EMBL" id="UYG50621.1"/>
    </source>
</evidence>
<dbReference type="CDD" id="cd08517">
    <property type="entry name" value="PBP2_NikA_DppA_OppA_like_13"/>
    <property type="match status" value="1"/>
</dbReference>
<dbReference type="Gene3D" id="3.40.190.10">
    <property type="entry name" value="Periplasmic binding protein-like II"/>
    <property type="match status" value="1"/>
</dbReference>
<comment type="similarity">
    <text evidence="1">Belongs to the bacterial solute-binding protein 5 family.</text>
</comment>
<dbReference type="EMBL" id="CP106881">
    <property type="protein sequence ID" value="UYG50621.1"/>
    <property type="molecule type" value="Genomic_DNA"/>
</dbReference>
<evidence type="ECO:0000259" key="4">
    <source>
        <dbReference type="Pfam" id="PF00496"/>
    </source>
</evidence>
<gene>
    <name evidence="5" type="ORF">M9799_10995</name>
</gene>
<evidence type="ECO:0000313" key="6">
    <source>
        <dbReference type="Proteomes" id="UP001162800"/>
    </source>
</evidence>
<dbReference type="RefSeq" id="WP_231041719.1">
    <property type="nucleotide sequence ID" value="NZ_CP106881.1"/>
</dbReference>
<dbReference type="Proteomes" id="UP001162800">
    <property type="component" value="Chromosome"/>
</dbReference>
<dbReference type="Pfam" id="PF00496">
    <property type="entry name" value="SBP_bac_5"/>
    <property type="match status" value="1"/>
</dbReference>
<accession>A0ABY6G6H6</accession>
<dbReference type="PANTHER" id="PTHR30290">
    <property type="entry name" value="PERIPLASMIC BINDING COMPONENT OF ABC TRANSPORTER"/>
    <property type="match status" value="1"/>
</dbReference>
<dbReference type="PANTHER" id="PTHR30290:SF38">
    <property type="entry name" value="D,D-DIPEPTIDE-BINDING PERIPLASMIC PROTEIN DDPA-RELATED"/>
    <property type="match status" value="1"/>
</dbReference>
<evidence type="ECO:0000256" key="2">
    <source>
        <dbReference type="ARBA" id="ARBA00022729"/>
    </source>
</evidence>
<dbReference type="PROSITE" id="PS01040">
    <property type="entry name" value="SBP_BACTERIAL_5"/>
    <property type="match status" value="1"/>
</dbReference>
<dbReference type="InterPro" id="IPR030678">
    <property type="entry name" value="Peptide/Ni-bd"/>
</dbReference>
<dbReference type="PIRSF" id="PIRSF002741">
    <property type="entry name" value="MppA"/>
    <property type="match status" value="1"/>
</dbReference>
<dbReference type="InterPro" id="IPR023765">
    <property type="entry name" value="SBP_5_CS"/>
</dbReference>
<name>A0ABY6G6H6_9BURK</name>
<protein>
    <submittedName>
        <fullName evidence="5">ABC transporter substrate-binding protein</fullName>
    </submittedName>
</protein>
<feature type="signal peptide" evidence="3">
    <location>
        <begin position="1"/>
        <end position="27"/>
    </location>
</feature>
<keyword evidence="2 3" id="KW-0732">Signal</keyword>
<organism evidence="5 6">
    <name type="scientific">Comamonas endophytica</name>
    <dbReference type="NCBI Taxonomy" id="2949090"/>
    <lineage>
        <taxon>Bacteria</taxon>
        <taxon>Pseudomonadati</taxon>
        <taxon>Pseudomonadota</taxon>
        <taxon>Betaproteobacteria</taxon>
        <taxon>Burkholderiales</taxon>
        <taxon>Comamonadaceae</taxon>
        <taxon>Comamonas</taxon>
    </lineage>
</organism>
<evidence type="ECO:0000256" key="3">
    <source>
        <dbReference type="SAM" id="SignalP"/>
    </source>
</evidence>
<dbReference type="Gene3D" id="3.90.76.10">
    <property type="entry name" value="Dipeptide-binding Protein, Domain 1"/>
    <property type="match status" value="1"/>
</dbReference>
<proteinExistence type="inferred from homology"/>
<keyword evidence="6" id="KW-1185">Reference proteome</keyword>
<dbReference type="Gene3D" id="3.10.105.10">
    <property type="entry name" value="Dipeptide-binding Protein, Domain 3"/>
    <property type="match status" value="1"/>
</dbReference>
<reference evidence="5" key="1">
    <citation type="submission" date="2022-09" db="EMBL/GenBank/DDBJ databases">
        <title>The complete genome of Acidovorax sp. 5MLIR.</title>
        <authorList>
            <person name="Liu L."/>
            <person name="Yue J."/>
            <person name="Yang F."/>
            <person name="Yuan J."/>
            <person name="Li L."/>
        </authorList>
    </citation>
    <scope>NUCLEOTIDE SEQUENCE</scope>
    <source>
        <strain evidence="5">5MLIR</strain>
    </source>
</reference>